<dbReference type="PIRSF" id="PIRSF000103">
    <property type="entry name" value="HIBADH"/>
    <property type="match status" value="1"/>
</dbReference>
<dbReference type="InterPro" id="IPR051265">
    <property type="entry name" value="HIBADH-related_NP60_sf"/>
</dbReference>
<comment type="similarity">
    <text evidence="1">Belongs to the HIBADH-related family.</text>
</comment>
<feature type="domain" description="6-phosphogluconate dehydrogenase NADP-binding" evidence="3">
    <location>
        <begin position="8"/>
        <end position="159"/>
    </location>
</feature>
<reference evidence="5" key="1">
    <citation type="journal article" date="2014" name="Int. J. Syst. Evol. Microbiol.">
        <title>Complete genome sequence of Corynebacterium casei LMG S-19264T (=DSM 44701T), isolated from a smear-ripened cheese.</title>
        <authorList>
            <consortium name="US DOE Joint Genome Institute (JGI-PGF)"/>
            <person name="Walter F."/>
            <person name="Albersmeier A."/>
            <person name="Kalinowski J."/>
            <person name="Ruckert C."/>
        </authorList>
    </citation>
    <scope>NUCLEOTIDE SEQUENCE</scope>
    <source>
        <strain evidence="5">VKM Ac-1321</strain>
    </source>
</reference>
<organism evidence="5 6">
    <name type="scientific">Dactylosporangium matsuzakiense</name>
    <dbReference type="NCBI Taxonomy" id="53360"/>
    <lineage>
        <taxon>Bacteria</taxon>
        <taxon>Bacillati</taxon>
        <taxon>Actinomycetota</taxon>
        <taxon>Actinomycetes</taxon>
        <taxon>Micromonosporales</taxon>
        <taxon>Micromonosporaceae</taxon>
        <taxon>Dactylosporangium</taxon>
    </lineage>
</organism>
<accession>A0A9W6KQB1</accession>
<feature type="domain" description="NADPH-dependent reductive aminase-like C-terminal" evidence="4">
    <location>
        <begin position="163"/>
        <end position="286"/>
    </location>
</feature>
<evidence type="ECO:0000259" key="3">
    <source>
        <dbReference type="Pfam" id="PF03446"/>
    </source>
</evidence>
<dbReference type="EMBL" id="BSFP01000067">
    <property type="protein sequence ID" value="GLL06137.1"/>
    <property type="molecule type" value="Genomic_DNA"/>
</dbReference>
<evidence type="ECO:0000313" key="5">
    <source>
        <dbReference type="EMBL" id="GLL06137.1"/>
    </source>
</evidence>
<sequence length="297" mass="30352">MTDFEFDLAVLGLGPMGRALAGAALDAGHPTIVWNRTPQKARPLLERGAVLTADAPDAARRAAVTVCCLLDYPAVQRALDDAEAPAVLVNLGSAHPGEVRTAAAWAAAKGIGYLDGAILSPAPAIGTPTATILYSGPAAVFEAHSAVLRCFAPRSVYLGPEVAAAAGYEMALLDLFTTATGGLLHAFALALSAGLDLPLFARFAGGMSALLPEMAQRYARHLADDVYPGEPSTLAAATTAIAHVAAAAHDLGVDPGPLPALQAMFGRAVADGHGADGYARLARALARFRDSTPTESP</sequence>
<dbReference type="InterPro" id="IPR013328">
    <property type="entry name" value="6PGD_dom2"/>
</dbReference>
<name>A0A9W6KQB1_9ACTN</name>
<dbReference type="InterPro" id="IPR008927">
    <property type="entry name" value="6-PGluconate_DH-like_C_sf"/>
</dbReference>
<evidence type="ECO:0000313" key="6">
    <source>
        <dbReference type="Proteomes" id="UP001143480"/>
    </source>
</evidence>
<dbReference type="InterPro" id="IPR015815">
    <property type="entry name" value="HIBADH-related"/>
</dbReference>
<dbReference type="SUPFAM" id="SSF51735">
    <property type="entry name" value="NAD(P)-binding Rossmann-fold domains"/>
    <property type="match status" value="1"/>
</dbReference>
<dbReference type="AlphaFoldDB" id="A0A9W6KQB1"/>
<comment type="caution">
    <text evidence="5">The sequence shown here is derived from an EMBL/GenBank/DDBJ whole genome shotgun (WGS) entry which is preliminary data.</text>
</comment>
<evidence type="ECO:0000256" key="2">
    <source>
        <dbReference type="ARBA" id="ARBA00023002"/>
    </source>
</evidence>
<dbReference type="Pfam" id="PF21761">
    <property type="entry name" value="RedAm-like_C"/>
    <property type="match status" value="1"/>
</dbReference>
<dbReference type="Gene3D" id="1.10.1040.10">
    <property type="entry name" value="N-(1-d-carboxylethyl)-l-norvaline Dehydrogenase, domain 2"/>
    <property type="match status" value="1"/>
</dbReference>
<reference evidence="5" key="2">
    <citation type="submission" date="2023-01" db="EMBL/GenBank/DDBJ databases">
        <authorList>
            <person name="Sun Q."/>
            <person name="Evtushenko L."/>
        </authorList>
    </citation>
    <scope>NUCLEOTIDE SEQUENCE</scope>
    <source>
        <strain evidence="5">VKM Ac-1321</strain>
    </source>
</reference>
<dbReference type="Pfam" id="PF03446">
    <property type="entry name" value="NAD_binding_2"/>
    <property type="match status" value="1"/>
</dbReference>
<evidence type="ECO:0000259" key="4">
    <source>
        <dbReference type="Pfam" id="PF21761"/>
    </source>
</evidence>
<dbReference type="InterPro" id="IPR048666">
    <property type="entry name" value="RedAm-like_C"/>
</dbReference>
<evidence type="ECO:0000256" key="1">
    <source>
        <dbReference type="ARBA" id="ARBA00009080"/>
    </source>
</evidence>
<dbReference type="PANTHER" id="PTHR43580">
    <property type="entry name" value="OXIDOREDUCTASE GLYR1-RELATED"/>
    <property type="match status" value="1"/>
</dbReference>
<dbReference type="InterPro" id="IPR006115">
    <property type="entry name" value="6PGDH_NADP-bd"/>
</dbReference>
<keyword evidence="2" id="KW-0560">Oxidoreductase</keyword>
<dbReference type="InterPro" id="IPR036291">
    <property type="entry name" value="NAD(P)-bd_dom_sf"/>
</dbReference>
<keyword evidence="6" id="KW-1185">Reference proteome</keyword>
<dbReference type="GO" id="GO:0016491">
    <property type="term" value="F:oxidoreductase activity"/>
    <property type="evidence" value="ECO:0007669"/>
    <property type="project" value="UniProtKB-KW"/>
</dbReference>
<proteinExistence type="inferred from homology"/>
<protein>
    <submittedName>
        <fullName evidence="5">6-phosphogluconate dehydrogenase</fullName>
    </submittedName>
</protein>
<gene>
    <name evidence="5" type="ORF">GCM10017581_078850</name>
</gene>
<dbReference type="PANTHER" id="PTHR43580:SF2">
    <property type="entry name" value="CYTOKINE-LIKE NUCLEAR FACTOR N-PAC"/>
    <property type="match status" value="1"/>
</dbReference>
<dbReference type="Proteomes" id="UP001143480">
    <property type="component" value="Unassembled WGS sequence"/>
</dbReference>
<dbReference type="SUPFAM" id="SSF48179">
    <property type="entry name" value="6-phosphogluconate dehydrogenase C-terminal domain-like"/>
    <property type="match status" value="1"/>
</dbReference>
<dbReference type="GO" id="GO:0050661">
    <property type="term" value="F:NADP binding"/>
    <property type="evidence" value="ECO:0007669"/>
    <property type="project" value="InterPro"/>
</dbReference>
<dbReference type="RefSeq" id="WP_261964460.1">
    <property type="nucleotide sequence ID" value="NZ_BAAAXA010000001.1"/>
</dbReference>
<dbReference type="Gene3D" id="3.40.50.720">
    <property type="entry name" value="NAD(P)-binding Rossmann-like Domain"/>
    <property type="match status" value="1"/>
</dbReference>